<reference evidence="9" key="1">
    <citation type="submission" date="2021-12" db="EMBL/GenBank/DDBJ databases">
        <title>Alicyclobacillaceae gen. nov., sp. nov., isolated from chalcocite enrichment system.</title>
        <authorList>
            <person name="Jiang Z."/>
        </authorList>
    </citation>
    <scope>NUCLEOTIDE SEQUENCE</scope>
    <source>
        <strain evidence="9">MYW30-H2</strain>
    </source>
</reference>
<comment type="similarity">
    <text evidence="2">Belongs to the AzlC family.</text>
</comment>
<feature type="transmembrane region" description="Helical" evidence="8">
    <location>
        <begin position="20"/>
        <end position="45"/>
    </location>
</feature>
<keyword evidence="3" id="KW-0813">Transport</keyword>
<evidence type="ECO:0000313" key="10">
    <source>
        <dbReference type="Proteomes" id="UP000830167"/>
    </source>
</evidence>
<keyword evidence="7 8" id="KW-0472">Membrane</keyword>
<proteinExistence type="inferred from homology"/>
<feature type="transmembrane region" description="Helical" evidence="8">
    <location>
        <begin position="175"/>
        <end position="193"/>
    </location>
</feature>
<dbReference type="PANTHER" id="PTHR34979:SF1">
    <property type="entry name" value="INNER MEMBRANE PROTEIN YGAZ"/>
    <property type="match status" value="1"/>
</dbReference>
<evidence type="ECO:0000256" key="3">
    <source>
        <dbReference type="ARBA" id="ARBA00022448"/>
    </source>
</evidence>
<evidence type="ECO:0000256" key="8">
    <source>
        <dbReference type="SAM" id="Phobius"/>
    </source>
</evidence>
<comment type="subcellular location">
    <subcellularLocation>
        <location evidence="1">Cell membrane</location>
        <topology evidence="1">Multi-pass membrane protein</topology>
    </subcellularLocation>
</comment>
<evidence type="ECO:0000256" key="5">
    <source>
        <dbReference type="ARBA" id="ARBA00022692"/>
    </source>
</evidence>
<protein>
    <submittedName>
        <fullName evidence="9">AzlC family ABC transporter permease</fullName>
    </submittedName>
</protein>
<keyword evidence="4" id="KW-1003">Cell membrane</keyword>
<dbReference type="InterPro" id="IPR011606">
    <property type="entry name" value="Brnchd-chn_aa_trnsp_permease"/>
</dbReference>
<dbReference type="RefSeq" id="WP_347436356.1">
    <property type="nucleotide sequence ID" value="NZ_CP089291.1"/>
</dbReference>
<evidence type="ECO:0000256" key="2">
    <source>
        <dbReference type="ARBA" id="ARBA00010735"/>
    </source>
</evidence>
<organism evidence="9 10">
    <name type="scientific">Fodinisporobacter ferrooxydans</name>
    <dbReference type="NCBI Taxonomy" id="2901836"/>
    <lineage>
        <taxon>Bacteria</taxon>
        <taxon>Bacillati</taxon>
        <taxon>Bacillota</taxon>
        <taxon>Bacilli</taxon>
        <taxon>Bacillales</taxon>
        <taxon>Alicyclobacillaceae</taxon>
        <taxon>Fodinisporobacter</taxon>
    </lineage>
</organism>
<dbReference type="Pfam" id="PF03591">
    <property type="entry name" value="AzlC"/>
    <property type="match status" value="1"/>
</dbReference>
<feature type="transmembrane region" description="Helical" evidence="8">
    <location>
        <begin position="213"/>
        <end position="235"/>
    </location>
</feature>
<evidence type="ECO:0000313" key="9">
    <source>
        <dbReference type="EMBL" id="UOF89666.1"/>
    </source>
</evidence>
<sequence length="237" mass="25458">MLSYTSTSIAQNTSPLRKEFIRAAVDTVPLSLNVFAYGLAFGALANNATHLTLVQTIAMSFFVFAGPAQFSVLTLLKQDASFLTMFISTLLINARYIIYGLSLGRAMRETPKRHFAWLSHGLTDESYSMAMVNVKNGLVDAGYFAGAASPIFFSWLASGALGFELGGLIHDPKQFGLDFVFIGAFIGLLVAQLQHHRHVFAGLAAAVTSVLAYHWFGTTGAVFAGALVAFLVGVCSE</sequence>
<dbReference type="Proteomes" id="UP000830167">
    <property type="component" value="Chromosome"/>
</dbReference>
<evidence type="ECO:0000256" key="6">
    <source>
        <dbReference type="ARBA" id="ARBA00022989"/>
    </source>
</evidence>
<gene>
    <name evidence="9" type="ORF">LSG31_17535</name>
</gene>
<evidence type="ECO:0000256" key="1">
    <source>
        <dbReference type="ARBA" id="ARBA00004651"/>
    </source>
</evidence>
<accession>A0ABY4CGM2</accession>
<keyword evidence="10" id="KW-1185">Reference proteome</keyword>
<evidence type="ECO:0000256" key="7">
    <source>
        <dbReference type="ARBA" id="ARBA00023136"/>
    </source>
</evidence>
<keyword evidence="5 8" id="KW-0812">Transmembrane</keyword>
<name>A0ABY4CGM2_9BACL</name>
<evidence type="ECO:0000256" key="4">
    <source>
        <dbReference type="ARBA" id="ARBA00022475"/>
    </source>
</evidence>
<feature type="transmembrane region" description="Helical" evidence="8">
    <location>
        <begin position="57"/>
        <end position="76"/>
    </location>
</feature>
<feature type="transmembrane region" description="Helical" evidence="8">
    <location>
        <begin position="83"/>
        <end position="102"/>
    </location>
</feature>
<feature type="transmembrane region" description="Helical" evidence="8">
    <location>
        <begin position="141"/>
        <end position="163"/>
    </location>
</feature>
<dbReference type="PANTHER" id="PTHR34979">
    <property type="entry name" value="INNER MEMBRANE PROTEIN YGAZ"/>
    <property type="match status" value="1"/>
</dbReference>
<dbReference type="EMBL" id="CP089291">
    <property type="protein sequence ID" value="UOF89666.1"/>
    <property type="molecule type" value="Genomic_DNA"/>
</dbReference>
<keyword evidence="6 8" id="KW-1133">Transmembrane helix</keyword>